<evidence type="ECO:0000256" key="7">
    <source>
        <dbReference type="ARBA" id="ARBA00023128"/>
    </source>
</evidence>
<evidence type="ECO:0000256" key="10">
    <source>
        <dbReference type="SAM" id="MobiDB-lite"/>
    </source>
</evidence>
<dbReference type="Proteomes" id="UP000799302">
    <property type="component" value="Unassembled WGS sequence"/>
</dbReference>
<keyword evidence="6" id="KW-0446">Lipid-binding</keyword>
<evidence type="ECO:0000256" key="5">
    <source>
        <dbReference type="ARBA" id="ARBA00023055"/>
    </source>
</evidence>
<evidence type="ECO:0000256" key="9">
    <source>
        <dbReference type="HAMAP-Rule" id="MF_03104"/>
    </source>
</evidence>
<name>A0A6A6TW91_9PEZI</name>
<dbReference type="GO" id="GO:0008289">
    <property type="term" value="F:lipid binding"/>
    <property type="evidence" value="ECO:0007669"/>
    <property type="project" value="UniProtKB-KW"/>
</dbReference>
<reference evidence="12" key="1">
    <citation type="journal article" date="2020" name="Stud. Mycol.">
        <title>101 Dothideomycetes genomes: a test case for predicting lifestyles and emergence of pathogens.</title>
        <authorList>
            <person name="Haridas S."/>
            <person name="Albert R."/>
            <person name="Binder M."/>
            <person name="Bloem J."/>
            <person name="Labutti K."/>
            <person name="Salamov A."/>
            <person name="Andreopoulos B."/>
            <person name="Baker S."/>
            <person name="Barry K."/>
            <person name="Bills G."/>
            <person name="Bluhm B."/>
            <person name="Cannon C."/>
            <person name="Castanera R."/>
            <person name="Culley D."/>
            <person name="Daum C."/>
            <person name="Ezra D."/>
            <person name="Gonzalez J."/>
            <person name="Henrissat B."/>
            <person name="Kuo A."/>
            <person name="Liang C."/>
            <person name="Lipzen A."/>
            <person name="Lutzoni F."/>
            <person name="Magnuson J."/>
            <person name="Mondo S."/>
            <person name="Nolan M."/>
            <person name="Ohm R."/>
            <person name="Pangilinan J."/>
            <person name="Park H.-J."/>
            <person name="Ramirez L."/>
            <person name="Alfaro M."/>
            <person name="Sun H."/>
            <person name="Tritt A."/>
            <person name="Yoshinaga Y."/>
            <person name="Zwiers L.-H."/>
            <person name="Turgeon B."/>
            <person name="Goodwin S."/>
            <person name="Spatafora J."/>
            <person name="Crous P."/>
            <person name="Grigoriev I."/>
        </authorList>
    </citation>
    <scope>NUCLEOTIDE SEQUENCE</scope>
    <source>
        <strain evidence="12">CBS 115976</strain>
    </source>
</reference>
<dbReference type="GO" id="GO:1990456">
    <property type="term" value="P:mitochondrion-endoplasmic reticulum membrane tethering"/>
    <property type="evidence" value="ECO:0007669"/>
    <property type="project" value="TreeGrafter"/>
</dbReference>
<comment type="function">
    <text evidence="9">Component of the ERMES/MDM complex, which serves as a molecular tether to connect the endoplasmic reticulum (ER) and mitochondria. Components of this complex are involved in the control of mitochondrial shape and protein biogenesis, and function in nonvesicular lipid trafficking between the ER and mitochondria. MDM12 is required for the interaction of the ER-resident membrane protein MMM1 and the outer mitochondrial membrane-resident beta-barrel protein MDM10. The MDM12-MMM1 subcomplex functions in the major beta-barrel assembly pathway that is responsible for biogenesis of all mitochondrial outer membrane beta-barrel proteins, and acts in a late step after the SAM complex. The MDM10-MDM12-MMM1 subcomplex further acts in the TOM40-specific pathway after the action of the MDM12-MMM1 complex. Essential for establishing and maintaining the structure of mitochondria and maintenance of mtDNA nucleoids.</text>
</comment>
<dbReference type="HAMAP" id="MF_03104">
    <property type="entry name" value="Mdm12"/>
    <property type="match status" value="1"/>
</dbReference>
<evidence type="ECO:0000313" key="12">
    <source>
        <dbReference type="EMBL" id="KAF2664082.1"/>
    </source>
</evidence>
<dbReference type="EMBL" id="MU004243">
    <property type="protein sequence ID" value="KAF2664082.1"/>
    <property type="molecule type" value="Genomic_DNA"/>
</dbReference>
<feature type="domain" description="SMP-LTD" evidence="11">
    <location>
        <begin position="1"/>
        <end position="419"/>
    </location>
</feature>
<keyword evidence="13" id="KW-1185">Reference proteome</keyword>
<dbReference type="AlphaFoldDB" id="A0A6A6TW91"/>
<comment type="subunit">
    <text evidence="9">Component of the ER-mitochondria encounter structure (ERMES) or MDM complex, composed of MMM1, MDM10, MDM12 and MDM34. A MMM1 homodimer associates with one molecule of MDM12 on each side in a pairwise head-to-tail manner, and the SMP-LTD domains of MMM1 and MDM12 generate a continuous hydrophobic tunnel for phospholipid trafficking.</text>
</comment>
<sequence length="419" mass="45356">MSVEIQWETLTGGPEGEKLAESIRQFIHDRFQTIPLPRFIHSVKVLAFNFGDQPPQIEVKDVCDPLPDFYEEDDDDARSAHSNASQTTDERIREKGTAPASGVPGSSANSQQRNSNFEDNLNAAGNLHHRGEVRHGHSLSAHIPAAQPSQRPISLTHPLDITLPSPRFSSGIPGGTTNLSYFHHHPYGSAGPTTPLAAMAGGHFTMPDRPTHQHSTSISSSTPPSSADPPSRPPSQHQSPASNRSSAAPTVDLSHLASERATSPAPPERNPDDLQVVAHVRYHGPMSLVVTAEILLDYPMPSFVGIPLTLHITGFSFDGVAIVAYINRKVSCCFLSPEDAVTVIGAGGTTSEDGGEQEEQRGPLGGLLEEVRVESEIGLKDGGKQVLKNVGKVEKFVLDQVRRIFEDEFVFPSFWTFLV</sequence>
<dbReference type="GO" id="GO:0045040">
    <property type="term" value="P:protein insertion into mitochondrial outer membrane"/>
    <property type="evidence" value="ECO:0007669"/>
    <property type="project" value="UniProtKB-UniRule"/>
</dbReference>
<protein>
    <recommendedName>
        <fullName evidence="9">Mitochondrial distribution and morphology protein 12</fullName>
    </recommendedName>
    <alternativeName>
        <fullName evidence="9">Mitochondrial inheritance component MDM12</fullName>
    </alternativeName>
</protein>
<organism evidence="12 13">
    <name type="scientific">Microthyrium microscopicum</name>
    <dbReference type="NCBI Taxonomy" id="703497"/>
    <lineage>
        <taxon>Eukaryota</taxon>
        <taxon>Fungi</taxon>
        <taxon>Dikarya</taxon>
        <taxon>Ascomycota</taxon>
        <taxon>Pezizomycotina</taxon>
        <taxon>Dothideomycetes</taxon>
        <taxon>Dothideomycetes incertae sedis</taxon>
        <taxon>Microthyriales</taxon>
        <taxon>Microthyriaceae</taxon>
        <taxon>Microthyrium</taxon>
    </lineage>
</organism>
<keyword evidence="4 9" id="KW-0256">Endoplasmic reticulum</keyword>
<keyword evidence="8 9" id="KW-0472">Membrane</keyword>
<evidence type="ECO:0000256" key="2">
    <source>
        <dbReference type="ARBA" id="ARBA00022448"/>
    </source>
</evidence>
<evidence type="ECO:0000256" key="8">
    <source>
        <dbReference type="ARBA" id="ARBA00023136"/>
    </source>
</evidence>
<dbReference type="GO" id="GO:0032865">
    <property type="term" value="C:ERMES complex"/>
    <property type="evidence" value="ECO:0007669"/>
    <property type="project" value="UniProtKB-UniRule"/>
</dbReference>
<feature type="compositionally biased region" description="Low complexity" evidence="10">
    <location>
        <begin position="215"/>
        <end position="225"/>
    </location>
</feature>
<keyword evidence="3 9" id="KW-1000">Mitochondrion outer membrane</keyword>
<dbReference type="OrthoDB" id="3356905at2759"/>
<evidence type="ECO:0000256" key="4">
    <source>
        <dbReference type="ARBA" id="ARBA00022824"/>
    </source>
</evidence>
<gene>
    <name evidence="9" type="primary">MDM12</name>
    <name evidence="12" type="ORF">BT63DRAFT_429620</name>
</gene>
<comment type="similarity">
    <text evidence="9">Belongs to the MDM12 family.</text>
</comment>
<keyword evidence="5" id="KW-0445">Lipid transport</keyword>
<keyword evidence="2" id="KW-0813">Transport</keyword>
<evidence type="ECO:0000313" key="13">
    <source>
        <dbReference type="Proteomes" id="UP000799302"/>
    </source>
</evidence>
<feature type="region of interest" description="Disordered" evidence="10">
    <location>
        <begin position="193"/>
        <end position="272"/>
    </location>
</feature>
<dbReference type="PANTHER" id="PTHR28204:SF1">
    <property type="entry name" value="MITOCHONDRIAL DISTRIBUTION AND MORPHOLOGY PROTEIN 12"/>
    <property type="match status" value="1"/>
</dbReference>
<dbReference type="PROSITE" id="PS51847">
    <property type="entry name" value="SMP"/>
    <property type="match status" value="1"/>
</dbReference>
<feature type="compositionally biased region" description="Polar residues" evidence="10">
    <location>
        <begin position="104"/>
        <end position="119"/>
    </location>
</feature>
<evidence type="ECO:0000259" key="11">
    <source>
        <dbReference type="PROSITE" id="PS51847"/>
    </source>
</evidence>
<evidence type="ECO:0000256" key="6">
    <source>
        <dbReference type="ARBA" id="ARBA00023121"/>
    </source>
</evidence>
<evidence type="ECO:0000256" key="1">
    <source>
        <dbReference type="ARBA" id="ARBA00004370"/>
    </source>
</evidence>
<dbReference type="GO" id="GO:0005789">
    <property type="term" value="C:endoplasmic reticulum membrane"/>
    <property type="evidence" value="ECO:0007669"/>
    <property type="project" value="UniProtKB-SubCell"/>
</dbReference>
<dbReference type="GO" id="GO:0015914">
    <property type="term" value="P:phospholipid transport"/>
    <property type="evidence" value="ECO:0007669"/>
    <property type="project" value="TreeGrafter"/>
</dbReference>
<dbReference type="Pfam" id="PF26544">
    <property type="entry name" value="Mdm12"/>
    <property type="match status" value="2"/>
</dbReference>
<proteinExistence type="inferred from homology"/>
<dbReference type="InterPro" id="IPR031468">
    <property type="entry name" value="SMP_LBD"/>
</dbReference>
<keyword evidence="7 9" id="KW-0496">Mitochondrion</keyword>
<comment type="subcellular location">
    <subcellularLocation>
        <location evidence="1">Membrane</location>
    </subcellularLocation>
    <subcellularLocation>
        <location evidence="9">Mitochondrion outer membrane</location>
        <topology evidence="9">Peripheral membrane protein</topology>
        <orientation evidence="9">Cytoplasmic side</orientation>
    </subcellularLocation>
    <subcellularLocation>
        <location evidence="9">Endoplasmic reticulum membrane</location>
        <topology evidence="9">Peripheral membrane protein</topology>
        <orientation evidence="9">Cytoplasmic side</orientation>
    </subcellularLocation>
    <text evidence="9">The ERMES/MDM complex localizes to a few discrete foci (around 10 per single cell), that represent mitochondria-endoplasmic reticulum junctions. These foci are often found next to mtDNA nucleoids.</text>
</comment>
<evidence type="ECO:0000256" key="3">
    <source>
        <dbReference type="ARBA" id="ARBA00022787"/>
    </source>
</evidence>
<dbReference type="CDD" id="cd21672">
    <property type="entry name" value="SMP_Mdm12"/>
    <property type="match status" value="1"/>
</dbReference>
<accession>A0A6A6TW91</accession>
<dbReference type="InterPro" id="IPR027532">
    <property type="entry name" value="Mdm12"/>
</dbReference>
<feature type="region of interest" description="Disordered" evidence="10">
    <location>
        <begin position="65"/>
        <end position="122"/>
    </location>
</feature>
<dbReference type="PANTHER" id="PTHR28204">
    <property type="entry name" value="MITOCHONDRIAL DISTRIBUTION AND MORPHOLOGY PROTEIN 12"/>
    <property type="match status" value="1"/>
</dbReference>